<dbReference type="InterPro" id="IPR023213">
    <property type="entry name" value="CAT-like_dom_sf"/>
</dbReference>
<reference evidence="2 3" key="1">
    <citation type="journal article" date="2020" name="Front. Microbiol.">
        <title>Single-cell genomics of novel Actinobacteria with the Wood-Ljungdahl pathway discovered in a serpentinizing system.</title>
        <authorList>
            <person name="Merino N."/>
            <person name="Kawai M."/>
            <person name="Boyd E.S."/>
            <person name="Colman D.R."/>
            <person name="McGlynn S.E."/>
            <person name="Nealson K.H."/>
            <person name="Kurokawa K."/>
            <person name="Hongoh Y."/>
        </authorList>
    </citation>
    <scope>NUCLEOTIDE SEQUENCE [LARGE SCALE GENOMIC DNA]</scope>
    <source>
        <strain evidence="2 3">S47</strain>
    </source>
</reference>
<dbReference type="Gene3D" id="3.30.559.10">
    <property type="entry name" value="Chloramphenicol acetyltransferase-like domain"/>
    <property type="match status" value="1"/>
</dbReference>
<dbReference type="Proteomes" id="UP000569018">
    <property type="component" value="Unassembled WGS sequence"/>
</dbReference>
<protein>
    <recommendedName>
        <fullName evidence="1">2-oxoacid dehydrogenase acyltransferase catalytic domain-containing protein</fullName>
    </recommendedName>
</protein>
<dbReference type="InterPro" id="IPR001078">
    <property type="entry name" value="2-oxoacid_DH_actylTfrase"/>
</dbReference>
<gene>
    <name evidence="2" type="ORF">HKBW3S47_01559</name>
</gene>
<dbReference type="EMBL" id="BLSD01000099">
    <property type="protein sequence ID" value="GFP39862.1"/>
    <property type="molecule type" value="Genomic_DNA"/>
</dbReference>
<organism evidence="2 3">
    <name type="scientific">Candidatus Hakubella thermalkaliphila</name>
    <dbReference type="NCBI Taxonomy" id="2754717"/>
    <lineage>
        <taxon>Bacteria</taxon>
        <taxon>Bacillati</taxon>
        <taxon>Actinomycetota</taxon>
        <taxon>Actinomycetota incertae sedis</taxon>
        <taxon>Candidatus Hakubellales</taxon>
        <taxon>Candidatus Hakubellaceae</taxon>
        <taxon>Candidatus Hakubella</taxon>
    </lineage>
</organism>
<dbReference type="SUPFAM" id="SSF52777">
    <property type="entry name" value="CoA-dependent acyltransferases"/>
    <property type="match status" value="1"/>
</dbReference>
<proteinExistence type="predicted"/>
<evidence type="ECO:0000313" key="2">
    <source>
        <dbReference type="EMBL" id="GFP39862.1"/>
    </source>
</evidence>
<name>A0A6V8Q513_9ACTN</name>
<sequence>MALSPMRKTIAQRMTQSFRDVPHLVLKTRATASGLIKLREALNATLAEEHKITFSDILLTA</sequence>
<feature type="non-terminal residue" evidence="2">
    <location>
        <position position="61"/>
    </location>
</feature>
<evidence type="ECO:0000259" key="1">
    <source>
        <dbReference type="Pfam" id="PF00198"/>
    </source>
</evidence>
<dbReference type="AlphaFoldDB" id="A0A6V8Q513"/>
<dbReference type="GO" id="GO:0016746">
    <property type="term" value="F:acyltransferase activity"/>
    <property type="evidence" value="ECO:0007669"/>
    <property type="project" value="InterPro"/>
</dbReference>
<evidence type="ECO:0000313" key="3">
    <source>
        <dbReference type="Proteomes" id="UP000569018"/>
    </source>
</evidence>
<comment type="caution">
    <text evidence="2">The sequence shown here is derived from an EMBL/GenBank/DDBJ whole genome shotgun (WGS) entry which is preliminary data.</text>
</comment>
<feature type="domain" description="2-oxoacid dehydrogenase acyltransferase catalytic" evidence="1">
    <location>
        <begin position="2"/>
        <end position="60"/>
    </location>
</feature>
<dbReference type="Pfam" id="PF00198">
    <property type="entry name" value="2-oxoacid_dh"/>
    <property type="match status" value="1"/>
</dbReference>
<accession>A0A6V8Q513</accession>